<organism evidence="1 2">
    <name type="scientific">Rufibacter immobilis</name>
    <dbReference type="NCBI Taxonomy" id="1348778"/>
    <lineage>
        <taxon>Bacteria</taxon>
        <taxon>Pseudomonadati</taxon>
        <taxon>Bacteroidota</taxon>
        <taxon>Cytophagia</taxon>
        <taxon>Cytophagales</taxon>
        <taxon>Hymenobacteraceae</taxon>
        <taxon>Rufibacter</taxon>
    </lineage>
</organism>
<accession>A0A3M9MRQ4</accession>
<proteinExistence type="predicted"/>
<comment type="caution">
    <text evidence="1">The sequence shown here is derived from an EMBL/GenBank/DDBJ whole genome shotgun (WGS) entry which is preliminary data.</text>
</comment>
<gene>
    <name evidence="1" type="ORF">EFA69_19160</name>
</gene>
<dbReference type="EMBL" id="RJJE01000017">
    <property type="protein sequence ID" value="RNI28190.1"/>
    <property type="molecule type" value="Genomic_DNA"/>
</dbReference>
<keyword evidence="2" id="KW-1185">Reference proteome</keyword>
<dbReference type="Pfam" id="PF12686">
    <property type="entry name" value="DUF3800"/>
    <property type="match status" value="1"/>
</dbReference>
<dbReference type="AlphaFoldDB" id="A0A3M9MRQ4"/>
<protein>
    <submittedName>
        <fullName evidence="1">DUF3800 domain-containing protein</fullName>
    </submittedName>
</protein>
<dbReference type="Proteomes" id="UP000271010">
    <property type="component" value="Unassembled WGS sequence"/>
</dbReference>
<dbReference type="InterPro" id="IPR024524">
    <property type="entry name" value="DUF3800"/>
</dbReference>
<evidence type="ECO:0000313" key="1">
    <source>
        <dbReference type="EMBL" id="RNI28190.1"/>
    </source>
</evidence>
<evidence type="ECO:0000313" key="2">
    <source>
        <dbReference type="Proteomes" id="UP000271010"/>
    </source>
</evidence>
<name>A0A3M9MRQ4_9BACT</name>
<dbReference type="OrthoDB" id="2680392at2"/>
<dbReference type="RefSeq" id="WP_123134658.1">
    <property type="nucleotide sequence ID" value="NZ_RJJE01000017.1"/>
</dbReference>
<sequence length="250" mass="28733">MYLMYVDESGDAGVFTGNNSPHYILSGIIIHVDDWKDSLERIIKYRKMLRDTVGLQTRVELHCSELIRIQKIEEYKAIPKFTRLALITSFVGEMPALFSKGKILNICLRKEALPHCTDFQTLAWSRLIQRYDTYLKKADNSKGIIISDDTGEAIIRSLLRKMRVYNPVASHFNASYHNPVIDNIIEDVFYRDSAHSHIIQAADFVAHTLYRKEYPKGSLKKYGLDRAFNLLEPILLKQASTADPLGIVRR</sequence>
<reference evidence="1 2" key="1">
    <citation type="submission" date="2018-11" db="EMBL/GenBank/DDBJ databases">
        <title>Rufibacter latericius sp. nov., isolated from water in Baiyang Lake.</title>
        <authorList>
            <person name="Yang Y."/>
        </authorList>
    </citation>
    <scope>NUCLEOTIDE SEQUENCE [LARGE SCALE GENOMIC DNA]</scope>
    <source>
        <strain evidence="1 2">MCC P1</strain>
    </source>
</reference>